<evidence type="ECO:0000313" key="7">
    <source>
        <dbReference type="EMBL" id="RAI40775.1"/>
    </source>
</evidence>
<keyword evidence="4" id="KW-0472">Membrane</keyword>
<organism evidence="7 8">
    <name type="scientific">Rhodoplanes roseus</name>
    <dbReference type="NCBI Taxonomy" id="29409"/>
    <lineage>
        <taxon>Bacteria</taxon>
        <taxon>Pseudomonadati</taxon>
        <taxon>Pseudomonadota</taxon>
        <taxon>Alphaproteobacteria</taxon>
        <taxon>Hyphomicrobiales</taxon>
        <taxon>Nitrobacteraceae</taxon>
        <taxon>Rhodoplanes</taxon>
    </lineage>
</organism>
<dbReference type="OrthoDB" id="9813247at2"/>
<reference evidence="7 8" key="1">
    <citation type="submission" date="2017-07" db="EMBL/GenBank/DDBJ databases">
        <title>Draft Genome Sequences of Select Purple Nonsulfur Bacteria.</title>
        <authorList>
            <person name="Lasarre B."/>
            <person name="Mckinlay J.B."/>
        </authorList>
    </citation>
    <scope>NUCLEOTIDE SEQUENCE [LARGE SCALE GENOMIC DNA]</scope>
    <source>
        <strain evidence="7 8">DSM 5909</strain>
    </source>
</reference>
<gene>
    <name evidence="7" type="ORF">CH341_23040</name>
</gene>
<comment type="subcellular location">
    <subcellularLocation>
        <location evidence="1">Endomembrane system</location>
        <topology evidence="1">Multi-pass membrane protein</topology>
    </subcellularLocation>
</comment>
<dbReference type="InterPro" id="IPR016983">
    <property type="entry name" value="UCP031804"/>
</dbReference>
<dbReference type="AlphaFoldDB" id="A0A327KTN0"/>
<comment type="caution">
    <text evidence="7">The sequence shown here is derived from an EMBL/GenBank/DDBJ whole genome shotgun (WGS) entry which is preliminary data.</text>
</comment>
<evidence type="ECO:0000256" key="1">
    <source>
        <dbReference type="ARBA" id="ARBA00004127"/>
    </source>
</evidence>
<keyword evidence="2" id="KW-0812">Transmembrane</keyword>
<proteinExistence type="predicted"/>
<keyword evidence="8" id="KW-1185">Reference proteome</keyword>
<evidence type="ECO:0000256" key="5">
    <source>
        <dbReference type="SAM" id="MobiDB-lite"/>
    </source>
</evidence>
<dbReference type="GO" id="GO:0012505">
    <property type="term" value="C:endomembrane system"/>
    <property type="evidence" value="ECO:0007669"/>
    <property type="project" value="UniProtKB-SubCell"/>
</dbReference>
<accession>A0A327KTN0</accession>
<dbReference type="Proteomes" id="UP000249130">
    <property type="component" value="Unassembled WGS sequence"/>
</dbReference>
<evidence type="ECO:0000256" key="2">
    <source>
        <dbReference type="ARBA" id="ARBA00022692"/>
    </source>
</evidence>
<name>A0A327KTN0_9BRAD</name>
<evidence type="ECO:0000256" key="3">
    <source>
        <dbReference type="ARBA" id="ARBA00022989"/>
    </source>
</evidence>
<dbReference type="RefSeq" id="WP_111421356.1">
    <property type="nucleotide sequence ID" value="NZ_NPEX01000217.1"/>
</dbReference>
<sequence length="127" mass="13943">MVEAAGSVGSEFGAASAESRAEHDEETVRRGFWPKLRRVVTKVPFAEDLLAAYYCAFDRATPHHVRVALFGALAYFVLPSDLVPDFIPALGFTDDAAVIATVVRLFFTHLSPDHRAAARHALDEMAR</sequence>
<dbReference type="Pfam" id="PF06803">
    <property type="entry name" value="DUF1232"/>
    <property type="match status" value="1"/>
</dbReference>
<dbReference type="EMBL" id="NPEX01000217">
    <property type="protein sequence ID" value="RAI40775.1"/>
    <property type="molecule type" value="Genomic_DNA"/>
</dbReference>
<evidence type="ECO:0000313" key="8">
    <source>
        <dbReference type="Proteomes" id="UP000249130"/>
    </source>
</evidence>
<feature type="domain" description="DUF1232" evidence="6">
    <location>
        <begin position="66"/>
        <end position="100"/>
    </location>
</feature>
<evidence type="ECO:0000256" key="4">
    <source>
        <dbReference type="ARBA" id="ARBA00023136"/>
    </source>
</evidence>
<keyword evidence="3" id="KW-1133">Transmembrane helix</keyword>
<dbReference type="PIRSF" id="PIRSF031804">
    <property type="entry name" value="UCP031804"/>
    <property type="match status" value="1"/>
</dbReference>
<evidence type="ECO:0000259" key="6">
    <source>
        <dbReference type="Pfam" id="PF06803"/>
    </source>
</evidence>
<feature type="region of interest" description="Disordered" evidence="5">
    <location>
        <begin position="1"/>
        <end position="21"/>
    </location>
</feature>
<dbReference type="InterPro" id="IPR010652">
    <property type="entry name" value="DUF1232"/>
</dbReference>
<protein>
    <recommendedName>
        <fullName evidence="6">DUF1232 domain-containing protein</fullName>
    </recommendedName>
</protein>